<dbReference type="InterPro" id="IPR044770">
    <property type="entry name" value="MFS_spinster-like"/>
</dbReference>
<feature type="transmembrane region" description="Helical" evidence="6">
    <location>
        <begin position="82"/>
        <end position="103"/>
    </location>
</feature>
<feature type="domain" description="Major facilitator superfamily (MFS) profile" evidence="7">
    <location>
        <begin position="10"/>
        <end position="411"/>
    </location>
</feature>
<protein>
    <submittedName>
        <fullName evidence="8">Predicted arabinose efflux permease, MFS family</fullName>
    </submittedName>
</protein>
<feature type="transmembrane region" description="Helical" evidence="6">
    <location>
        <begin position="315"/>
        <end position="336"/>
    </location>
</feature>
<dbReference type="RefSeq" id="WP_244551601.1">
    <property type="nucleotide sequence ID" value="NZ_FTMD01000002.1"/>
</dbReference>
<dbReference type="EMBL" id="FTMD01000002">
    <property type="protein sequence ID" value="SIQ09462.1"/>
    <property type="molecule type" value="Genomic_DNA"/>
</dbReference>
<dbReference type="GO" id="GO:0022857">
    <property type="term" value="F:transmembrane transporter activity"/>
    <property type="evidence" value="ECO:0007669"/>
    <property type="project" value="InterPro"/>
</dbReference>
<dbReference type="SUPFAM" id="SSF103473">
    <property type="entry name" value="MFS general substrate transporter"/>
    <property type="match status" value="1"/>
</dbReference>
<feature type="transmembrane region" description="Helical" evidence="6">
    <location>
        <begin position="160"/>
        <end position="183"/>
    </location>
</feature>
<dbReference type="PANTHER" id="PTHR23505:SF79">
    <property type="entry name" value="PROTEIN SPINSTER"/>
    <property type="match status" value="1"/>
</dbReference>
<evidence type="ECO:0000256" key="1">
    <source>
        <dbReference type="ARBA" id="ARBA00004141"/>
    </source>
</evidence>
<evidence type="ECO:0000256" key="3">
    <source>
        <dbReference type="ARBA" id="ARBA00022692"/>
    </source>
</evidence>
<sequence>MSEDLQRRYTLLLLFLVSMFNYVDRTIISILQVPIKRDLGLSDAQLGALTGLSFAIVYSTLSLPVAYWADRSNRVRIIAASLALWSVMTALTGLAAGFAALVLLRIGVAVGEAGSVPSTHSIVADLYAPARRATVLALWGLSLPAGMAFGYVVAGQLEAAVGWRATFAIVGIAGVALAPLVFLSMREPVRGRFDPPAQQVPPAHGMAEVVRHLWGLRTFRYIILAGACQAYAQYSVMNWNAPFYGRVHGMPLAQISLYLALLNGLCSAVGMYAGGRLSDHMGQRDPGGRLRVVAVALIAMTPFALAQYLTSSAALSLAFGAVASTLMMFYFGPIVAVPQLLVPSSMRAFTSAVVILTFNLLGLGLGPFVTGLLSDLLATRYGMQTESIRYAICSATLFSLVAGGLFWRAASHLQRETPRARPHPTVTIAQEMS</sequence>
<feature type="transmembrane region" description="Helical" evidence="6">
    <location>
        <begin position="348"/>
        <end position="368"/>
    </location>
</feature>
<proteinExistence type="predicted"/>
<dbReference type="PROSITE" id="PS50850">
    <property type="entry name" value="MFS"/>
    <property type="match status" value="1"/>
</dbReference>
<evidence type="ECO:0000259" key="7">
    <source>
        <dbReference type="PROSITE" id="PS50850"/>
    </source>
</evidence>
<reference evidence="9" key="1">
    <citation type="submission" date="2017-01" db="EMBL/GenBank/DDBJ databases">
        <authorList>
            <person name="Varghese N."/>
            <person name="Submissions S."/>
        </authorList>
    </citation>
    <scope>NUCLEOTIDE SEQUENCE [LARGE SCALE GENOMIC DNA]</scope>
    <source>
        <strain evidence="9">ATCC 51758</strain>
    </source>
</reference>
<evidence type="ECO:0000313" key="8">
    <source>
        <dbReference type="EMBL" id="SIQ09462.1"/>
    </source>
</evidence>
<keyword evidence="5 6" id="KW-0472">Membrane</keyword>
<feature type="transmembrane region" description="Helical" evidence="6">
    <location>
        <begin position="290"/>
        <end position="309"/>
    </location>
</feature>
<feature type="transmembrane region" description="Helical" evidence="6">
    <location>
        <begin position="49"/>
        <end position="70"/>
    </location>
</feature>
<dbReference type="Gene3D" id="1.20.1250.20">
    <property type="entry name" value="MFS general substrate transporter like domains"/>
    <property type="match status" value="2"/>
</dbReference>
<name>A0A1N6PYW5_9RHOO</name>
<dbReference type="Proteomes" id="UP000186819">
    <property type="component" value="Unassembled WGS sequence"/>
</dbReference>
<dbReference type="STRING" id="34027.SAMN05421829_102260"/>
<feature type="transmembrane region" description="Helical" evidence="6">
    <location>
        <begin position="257"/>
        <end position="278"/>
    </location>
</feature>
<comment type="subcellular location">
    <subcellularLocation>
        <location evidence="1">Membrane</location>
        <topology evidence="1">Multi-pass membrane protein</topology>
    </subcellularLocation>
</comment>
<dbReference type="PANTHER" id="PTHR23505">
    <property type="entry name" value="SPINSTER"/>
    <property type="match status" value="1"/>
</dbReference>
<dbReference type="InterPro" id="IPR020846">
    <property type="entry name" value="MFS_dom"/>
</dbReference>
<keyword evidence="2" id="KW-0813">Transport</keyword>
<feature type="transmembrane region" description="Helical" evidence="6">
    <location>
        <begin position="135"/>
        <end position="154"/>
    </location>
</feature>
<keyword evidence="3 6" id="KW-0812">Transmembrane</keyword>
<dbReference type="Pfam" id="PF07690">
    <property type="entry name" value="MFS_1"/>
    <property type="match status" value="1"/>
</dbReference>
<feature type="transmembrane region" description="Helical" evidence="6">
    <location>
        <begin position="388"/>
        <end position="407"/>
    </location>
</feature>
<dbReference type="AlphaFoldDB" id="A0A1N6PYW5"/>
<keyword evidence="9" id="KW-1185">Reference proteome</keyword>
<organism evidence="8 9">
    <name type="scientific">Aromatoleum tolulyticum</name>
    <dbReference type="NCBI Taxonomy" id="34027"/>
    <lineage>
        <taxon>Bacteria</taxon>
        <taxon>Pseudomonadati</taxon>
        <taxon>Pseudomonadota</taxon>
        <taxon>Betaproteobacteria</taxon>
        <taxon>Rhodocyclales</taxon>
        <taxon>Rhodocyclaceae</taxon>
        <taxon>Aromatoleum</taxon>
    </lineage>
</organism>
<evidence type="ECO:0000256" key="2">
    <source>
        <dbReference type="ARBA" id="ARBA00022448"/>
    </source>
</evidence>
<evidence type="ECO:0000256" key="4">
    <source>
        <dbReference type="ARBA" id="ARBA00022989"/>
    </source>
</evidence>
<dbReference type="GO" id="GO:0016020">
    <property type="term" value="C:membrane"/>
    <property type="evidence" value="ECO:0007669"/>
    <property type="project" value="UniProtKB-SubCell"/>
</dbReference>
<accession>A0A1N6PYW5</accession>
<dbReference type="InterPro" id="IPR011701">
    <property type="entry name" value="MFS"/>
</dbReference>
<evidence type="ECO:0000256" key="5">
    <source>
        <dbReference type="ARBA" id="ARBA00023136"/>
    </source>
</evidence>
<evidence type="ECO:0000313" key="9">
    <source>
        <dbReference type="Proteomes" id="UP000186819"/>
    </source>
</evidence>
<gene>
    <name evidence="8" type="ORF">SAMN05421829_102260</name>
</gene>
<dbReference type="InterPro" id="IPR036259">
    <property type="entry name" value="MFS_trans_sf"/>
</dbReference>
<evidence type="ECO:0000256" key="6">
    <source>
        <dbReference type="SAM" id="Phobius"/>
    </source>
</evidence>
<keyword evidence="4 6" id="KW-1133">Transmembrane helix</keyword>
<dbReference type="CDD" id="cd17328">
    <property type="entry name" value="MFS_spinster_like"/>
    <property type="match status" value="1"/>
</dbReference>